<organism evidence="2 3">
    <name type="scientific">Oleoguttula mirabilis</name>
    <dbReference type="NCBI Taxonomy" id="1507867"/>
    <lineage>
        <taxon>Eukaryota</taxon>
        <taxon>Fungi</taxon>
        <taxon>Dikarya</taxon>
        <taxon>Ascomycota</taxon>
        <taxon>Pezizomycotina</taxon>
        <taxon>Dothideomycetes</taxon>
        <taxon>Dothideomycetidae</taxon>
        <taxon>Mycosphaerellales</taxon>
        <taxon>Teratosphaeriaceae</taxon>
        <taxon>Oleoguttula</taxon>
    </lineage>
</organism>
<feature type="compositionally biased region" description="Basic residues" evidence="1">
    <location>
        <begin position="182"/>
        <end position="193"/>
    </location>
</feature>
<sequence length="208" mass="23710">MAAVSGDLDPSCAICGAPPFPECPHEGERLEMALDQAQARWTSMQEIRDWVLNHARNQVIATFHQLRQLRYQAHVAYLQTLPYITLYYRYNGQPPIQPAQLHLLHSQIQQANAIFKQGVDEDWRRSCLRYPDVLDHYFNLVGFALPDERVSAVSNPVFGASAKERPRVKAKKESVDAGSTKEHKKKERRRSRGRTPPPPQAPMPGAFR</sequence>
<comment type="caution">
    <text evidence="2">The sequence shown here is derived from an EMBL/GenBank/DDBJ whole genome shotgun (WGS) entry which is preliminary data.</text>
</comment>
<keyword evidence="3" id="KW-1185">Reference proteome</keyword>
<gene>
    <name evidence="2" type="ORF">LTR36_005804</name>
</gene>
<accession>A0AAV9JEP9</accession>
<evidence type="ECO:0000313" key="3">
    <source>
        <dbReference type="Proteomes" id="UP001324427"/>
    </source>
</evidence>
<evidence type="ECO:0000313" key="2">
    <source>
        <dbReference type="EMBL" id="KAK4543254.1"/>
    </source>
</evidence>
<dbReference type="AlphaFoldDB" id="A0AAV9JEP9"/>
<evidence type="ECO:0000256" key="1">
    <source>
        <dbReference type="SAM" id="MobiDB-lite"/>
    </source>
</evidence>
<name>A0AAV9JEP9_9PEZI</name>
<feature type="compositionally biased region" description="Basic and acidic residues" evidence="1">
    <location>
        <begin position="162"/>
        <end position="181"/>
    </location>
</feature>
<proteinExistence type="predicted"/>
<protein>
    <submittedName>
        <fullName evidence="2">Uncharacterized protein</fullName>
    </submittedName>
</protein>
<dbReference type="Proteomes" id="UP001324427">
    <property type="component" value="Unassembled WGS sequence"/>
</dbReference>
<feature type="region of interest" description="Disordered" evidence="1">
    <location>
        <begin position="161"/>
        <end position="208"/>
    </location>
</feature>
<dbReference type="EMBL" id="JAVFHQ010000034">
    <property type="protein sequence ID" value="KAK4543254.1"/>
    <property type="molecule type" value="Genomic_DNA"/>
</dbReference>
<reference evidence="2 3" key="1">
    <citation type="submission" date="2021-11" db="EMBL/GenBank/DDBJ databases">
        <title>Black yeast isolated from Biological Soil Crust.</title>
        <authorList>
            <person name="Kurbessoian T."/>
        </authorList>
    </citation>
    <scope>NUCLEOTIDE SEQUENCE [LARGE SCALE GENOMIC DNA]</scope>
    <source>
        <strain evidence="2 3">CCFEE 5522</strain>
    </source>
</reference>